<organism evidence="2 3">
    <name type="scientific">Parastrongyloides trichosuri</name>
    <name type="common">Possum-specific nematode worm</name>
    <dbReference type="NCBI Taxonomy" id="131310"/>
    <lineage>
        <taxon>Eukaryota</taxon>
        <taxon>Metazoa</taxon>
        <taxon>Ecdysozoa</taxon>
        <taxon>Nematoda</taxon>
        <taxon>Chromadorea</taxon>
        <taxon>Rhabditida</taxon>
        <taxon>Tylenchina</taxon>
        <taxon>Panagrolaimomorpha</taxon>
        <taxon>Strongyloidoidea</taxon>
        <taxon>Strongyloididae</taxon>
        <taxon>Parastrongyloides</taxon>
    </lineage>
</organism>
<dbReference type="SMART" id="SM00298">
    <property type="entry name" value="CHROMO"/>
    <property type="match status" value="1"/>
</dbReference>
<feature type="domain" description="Chromo" evidence="1">
    <location>
        <begin position="12"/>
        <end position="59"/>
    </location>
</feature>
<sequence length="71" mass="8483">MDHSYYEDNSIYPVKEVIGKKYKDGEILYKVWWEGYSKKQATWEPVKNFLCYSPIVEFESGPRPRNNEGML</sequence>
<dbReference type="InterPro" id="IPR023780">
    <property type="entry name" value="Chromo_domain"/>
</dbReference>
<dbReference type="CDD" id="cd00024">
    <property type="entry name" value="CD_CSD"/>
    <property type="match status" value="1"/>
</dbReference>
<evidence type="ECO:0000259" key="1">
    <source>
        <dbReference type="PROSITE" id="PS50013"/>
    </source>
</evidence>
<evidence type="ECO:0000313" key="3">
    <source>
        <dbReference type="WBParaSite" id="PTRK_0000252500.1"/>
    </source>
</evidence>
<dbReference type="InterPro" id="IPR000953">
    <property type="entry name" value="Chromo/chromo_shadow_dom"/>
</dbReference>
<dbReference type="Gene3D" id="2.40.50.40">
    <property type="match status" value="1"/>
</dbReference>
<dbReference type="Pfam" id="PF00385">
    <property type="entry name" value="Chromo"/>
    <property type="match status" value="1"/>
</dbReference>
<keyword evidence="2" id="KW-1185">Reference proteome</keyword>
<dbReference type="AlphaFoldDB" id="A0A0N4Z5Y1"/>
<accession>A0A0N4Z5Y1</accession>
<dbReference type="SUPFAM" id="SSF54160">
    <property type="entry name" value="Chromo domain-like"/>
    <property type="match status" value="1"/>
</dbReference>
<proteinExistence type="predicted"/>
<dbReference type="InterPro" id="IPR016197">
    <property type="entry name" value="Chromo-like_dom_sf"/>
</dbReference>
<reference evidence="3" key="1">
    <citation type="submission" date="2017-02" db="UniProtKB">
        <authorList>
            <consortium name="WormBaseParasite"/>
        </authorList>
    </citation>
    <scope>IDENTIFICATION</scope>
</reference>
<protein>
    <submittedName>
        <fullName evidence="3">Chromo domain-containing protein</fullName>
    </submittedName>
</protein>
<evidence type="ECO:0000313" key="2">
    <source>
        <dbReference type="Proteomes" id="UP000038045"/>
    </source>
</evidence>
<dbReference type="Proteomes" id="UP000038045">
    <property type="component" value="Unplaced"/>
</dbReference>
<dbReference type="PROSITE" id="PS50013">
    <property type="entry name" value="CHROMO_2"/>
    <property type="match status" value="1"/>
</dbReference>
<name>A0A0N4Z5Y1_PARTI</name>
<dbReference type="WBParaSite" id="PTRK_0000252500.1">
    <property type="protein sequence ID" value="PTRK_0000252500.1"/>
    <property type="gene ID" value="PTRK_0000252500"/>
</dbReference>